<evidence type="ECO:0000256" key="1">
    <source>
        <dbReference type="PROSITE-ProRule" id="PRU00169"/>
    </source>
</evidence>
<feature type="domain" description="GGDEF" evidence="3">
    <location>
        <begin position="165"/>
        <end position="276"/>
    </location>
</feature>
<comment type="caution">
    <text evidence="1">Lacks conserved residue(s) required for the propagation of feature annotation.</text>
</comment>
<evidence type="ECO:0000259" key="2">
    <source>
        <dbReference type="PROSITE" id="PS50110"/>
    </source>
</evidence>
<dbReference type="SUPFAM" id="SSF55073">
    <property type="entry name" value="Nucleotide cyclase"/>
    <property type="match status" value="1"/>
</dbReference>
<dbReference type="InterPro" id="IPR043128">
    <property type="entry name" value="Rev_trsase/Diguanyl_cyclase"/>
</dbReference>
<dbReference type="InterPro" id="IPR029787">
    <property type="entry name" value="Nucleotide_cyclase"/>
</dbReference>
<evidence type="ECO:0000313" key="4">
    <source>
        <dbReference type="EMBL" id="HIS83869.1"/>
    </source>
</evidence>
<dbReference type="Proteomes" id="UP000824139">
    <property type="component" value="Unassembled WGS sequence"/>
</dbReference>
<dbReference type="EMBL" id="DVJO01000214">
    <property type="protein sequence ID" value="HIS83869.1"/>
    <property type="molecule type" value="Genomic_DNA"/>
</dbReference>
<reference evidence="4" key="2">
    <citation type="journal article" date="2021" name="PeerJ">
        <title>Extensive microbial diversity within the chicken gut microbiome revealed by metagenomics and culture.</title>
        <authorList>
            <person name="Gilroy R."/>
            <person name="Ravi A."/>
            <person name="Getino M."/>
            <person name="Pursley I."/>
            <person name="Horton D.L."/>
            <person name="Alikhan N.F."/>
            <person name="Baker D."/>
            <person name="Gharbi K."/>
            <person name="Hall N."/>
            <person name="Watson M."/>
            <person name="Adriaenssens E.M."/>
            <person name="Foster-Nyarko E."/>
            <person name="Jarju S."/>
            <person name="Secka A."/>
            <person name="Antonio M."/>
            <person name="Oren A."/>
            <person name="Chaudhuri R.R."/>
            <person name="La Ragione R."/>
            <person name="Hildebrand F."/>
            <person name="Pallen M.J."/>
        </authorList>
    </citation>
    <scope>NUCLEOTIDE SEQUENCE</scope>
    <source>
        <strain evidence="4">CHK152-2994</strain>
    </source>
</reference>
<accession>A0A9D1FY99</accession>
<proteinExistence type="predicted"/>
<dbReference type="GO" id="GO:0000160">
    <property type="term" value="P:phosphorelay signal transduction system"/>
    <property type="evidence" value="ECO:0007669"/>
    <property type="project" value="InterPro"/>
</dbReference>
<protein>
    <submittedName>
        <fullName evidence="4">Uncharacterized protein</fullName>
    </submittedName>
</protein>
<dbReference type="InterPro" id="IPR001789">
    <property type="entry name" value="Sig_transdc_resp-reg_receiver"/>
</dbReference>
<evidence type="ECO:0000259" key="3">
    <source>
        <dbReference type="PROSITE" id="PS50887"/>
    </source>
</evidence>
<dbReference type="Gene3D" id="3.30.70.270">
    <property type="match status" value="1"/>
</dbReference>
<gene>
    <name evidence="4" type="ORF">IAD41_09730</name>
</gene>
<reference evidence="4" key="1">
    <citation type="submission" date="2020-10" db="EMBL/GenBank/DDBJ databases">
        <authorList>
            <person name="Gilroy R."/>
        </authorList>
    </citation>
    <scope>NUCLEOTIDE SEQUENCE</scope>
    <source>
        <strain evidence="4">CHK152-2994</strain>
    </source>
</reference>
<comment type="caution">
    <text evidence="4">The sequence shown here is derived from an EMBL/GenBank/DDBJ whole genome shotgun (WGS) entry which is preliminary data.</text>
</comment>
<name>A0A9D1FY99_9BACT</name>
<sequence>MEKNNILLITENAEAWKNLQEKLMLVRISDKIKTIGFEQAISVLDTEKPSIIFLCLEEKPRLLQITEFVKENLPNSILILGVENYNTDFIMSMYDAGAADYVLKDSKPADILIKTVNALKVVSERETSSINKKLLEDLEGISEEDGFYTEKFANELMDNLLNTGMPSSFLIVTYDELDRAMFDFEKLSASIRSSIRNRDIVIKLRNGKFYILLENTDIKGAEIVFEKIKKALDGAFRIKAGLCETSGKSFQELEQKAAVALTDAMLGANDYVIYQEKALLEEEDWTLEPENTQKDFKLFKQLFVKKMENVITPVFYKLQSTYDGTLPETKIEQYTDENRCIFHLRSPKQTSRLTIVYPGFAKVVIYITHSGLDSPENKEYSIPLKDLTELLLSALTEDFIKDYKSCIDS</sequence>
<dbReference type="InterPro" id="IPR011006">
    <property type="entry name" value="CheY-like_superfamily"/>
</dbReference>
<dbReference type="InterPro" id="IPR000160">
    <property type="entry name" value="GGDEF_dom"/>
</dbReference>
<dbReference type="AlphaFoldDB" id="A0A9D1FY99"/>
<dbReference type="PROSITE" id="PS50110">
    <property type="entry name" value="RESPONSE_REGULATORY"/>
    <property type="match status" value="1"/>
</dbReference>
<dbReference type="PROSITE" id="PS50887">
    <property type="entry name" value="GGDEF"/>
    <property type="match status" value="1"/>
</dbReference>
<dbReference type="SUPFAM" id="SSF52172">
    <property type="entry name" value="CheY-like"/>
    <property type="match status" value="1"/>
</dbReference>
<organism evidence="4 5">
    <name type="scientific">Candidatus Scatenecus faecavium</name>
    <dbReference type="NCBI Taxonomy" id="2840915"/>
    <lineage>
        <taxon>Bacteria</taxon>
        <taxon>Candidatus Scatenecus</taxon>
    </lineage>
</organism>
<evidence type="ECO:0000313" key="5">
    <source>
        <dbReference type="Proteomes" id="UP000824139"/>
    </source>
</evidence>
<feature type="domain" description="Response regulatory" evidence="2">
    <location>
        <begin position="5"/>
        <end position="119"/>
    </location>
</feature>